<feature type="region of interest" description="Disordered" evidence="11">
    <location>
        <begin position="101"/>
        <end position="130"/>
    </location>
</feature>
<feature type="domain" description="Glycosyltransferase 61 catalytic" evidence="12">
    <location>
        <begin position="379"/>
        <end position="477"/>
    </location>
</feature>
<evidence type="ECO:0000256" key="11">
    <source>
        <dbReference type="SAM" id="MobiDB-lite"/>
    </source>
</evidence>
<evidence type="ECO:0000256" key="4">
    <source>
        <dbReference type="ARBA" id="ARBA00022729"/>
    </source>
</evidence>
<dbReference type="InterPro" id="IPR049625">
    <property type="entry name" value="Glyco_transf_61_cat"/>
</dbReference>
<dbReference type="EC" id="2.4.1.255" evidence="1"/>
<dbReference type="Proteomes" id="UP000053732">
    <property type="component" value="Unassembled WGS sequence"/>
</dbReference>
<evidence type="ECO:0000313" key="13">
    <source>
        <dbReference type="EMBL" id="CRL27763.1"/>
    </source>
</evidence>
<evidence type="ECO:0000256" key="3">
    <source>
        <dbReference type="ARBA" id="ARBA00022679"/>
    </source>
</evidence>
<keyword evidence="5" id="KW-0256">Endoplasmic reticulum</keyword>
<sequence length="550" mass="61524">MRGFALGTETVLGTPYFKVTMSVVAVNAPQYSINYVHMSISIKRYGVIFTIGYPWARSSGSDLTTACIPRCIHCTDDLSEAHFLPGPIKLNACSNVPIPNGNSSVSPTHEATPQRPVVAKPHPTSARPNLPQDYLLTTEESIFCENRFGTKYLETLRDSATAYCTTDSPSDITCFHSQTTKGYVDSLCIARNAIFDPTTAKFRLGCELGMLPDSHQPFLVPEYGTFQKYMFDTGPRVIMDNWIDLDDTVEPNELETPKYTILVKREGSSNIWHSLLEIFSMSLTLDVLQMSQSSDSKPFFTTPDTLNTQVVLLDDHADGPFFDLWSIFAKRPIRRLKDLPPNTSFENIILPLAGGSNPLWQGNPPREGASCENSALLRTFAHRVMDHYKIPPQQPRQGDDITMTFIDRVETRVLLNHTKYLEDVKSSFPSITIQEVDFAAISFKEQLDILQQTDILVGVHGAGLTHAMFLPPRSTVVEILPARVDCRVYENLASLSDHSYFSVRSSKGSDTSPSVDWHQQQVSLDKERFADVMGIALKALYNKIARIHDN</sequence>
<dbReference type="GO" id="GO:0097363">
    <property type="term" value="F:protein O-acetylglucosaminyltransferase activity"/>
    <property type="evidence" value="ECO:0007669"/>
    <property type="project" value="UniProtKB-EC"/>
</dbReference>
<dbReference type="Pfam" id="PF04577">
    <property type="entry name" value="Glyco_transf_61"/>
    <property type="match status" value="1"/>
</dbReference>
<keyword evidence="6" id="KW-0325">Glycoprotein</keyword>
<keyword evidence="3" id="KW-0808">Transferase</keyword>
<evidence type="ECO:0000256" key="1">
    <source>
        <dbReference type="ARBA" id="ARBA00011970"/>
    </source>
</evidence>
<evidence type="ECO:0000256" key="9">
    <source>
        <dbReference type="ARBA" id="ARBA00048317"/>
    </source>
</evidence>
<dbReference type="PANTHER" id="PTHR20961:SF148">
    <property type="entry name" value="EGF DOMAIN-SPECIFIC O-LINKED N-ACETYLGLUCOSAMINE TRANSFERASE"/>
    <property type="match status" value="1"/>
</dbReference>
<evidence type="ECO:0000256" key="2">
    <source>
        <dbReference type="ARBA" id="ARBA00022676"/>
    </source>
</evidence>
<evidence type="ECO:0000256" key="7">
    <source>
        <dbReference type="ARBA" id="ARBA00040944"/>
    </source>
</evidence>
<dbReference type="STRING" id="1429867.A0A0G4PNL2"/>
<evidence type="ECO:0000313" key="14">
    <source>
        <dbReference type="Proteomes" id="UP000053732"/>
    </source>
</evidence>
<reference evidence="13 14" key="1">
    <citation type="journal article" date="2014" name="Nat. Commun.">
        <title>Multiple recent horizontal transfers of a large genomic region in cheese making fungi.</title>
        <authorList>
            <person name="Cheeseman K."/>
            <person name="Ropars J."/>
            <person name="Renault P."/>
            <person name="Dupont J."/>
            <person name="Gouzy J."/>
            <person name="Branca A."/>
            <person name="Abraham A.L."/>
            <person name="Ceppi M."/>
            <person name="Conseiller E."/>
            <person name="Debuchy R."/>
            <person name="Malagnac F."/>
            <person name="Goarin A."/>
            <person name="Silar P."/>
            <person name="Lacoste S."/>
            <person name="Sallet E."/>
            <person name="Bensimon A."/>
            <person name="Giraud T."/>
            <person name="Brygoo Y."/>
        </authorList>
    </citation>
    <scope>NUCLEOTIDE SEQUENCE [LARGE SCALE GENOMIC DNA]</scope>
    <source>
        <strain evidence="14">FM 013</strain>
    </source>
</reference>
<comment type="catalytic activity">
    <reaction evidence="10">
        <text>L-threonyl-[protein] + UDP-N-acetyl-alpha-D-glucosamine = 3-O-(N-acetyl-beta-D-glucosaminyl)-L-threonyl-[protein] + UDP + H(+)</text>
        <dbReference type="Rhea" id="RHEA:48908"/>
        <dbReference type="Rhea" id="RHEA-COMP:11060"/>
        <dbReference type="Rhea" id="RHEA-COMP:12252"/>
        <dbReference type="ChEBI" id="CHEBI:15378"/>
        <dbReference type="ChEBI" id="CHEBI:30013"/>
        <dbReference type="ChEBI" id="CHEBI:57705"/>
        <dbReference type="ChEBI" id="CHEBI:58223"/>
        <dbReference type="ChEBI" id="CHEBI:90840"/>
        <dbReference type="EC" id="2.4.1.255"/>
    </reaction>
</comment>
<comment type="catalytic activity">
    <reaction evidence="9">
        <text>L-seryl-[protein] + UDP-N-acetyl-alpha-D-glucosamine = 3-O-(N-acetyl-beta-D-glucosaminyl)-L-seryl-[protein] + UDP + H(+)</text>
        <dbReference type="Rhea" id="RHEA:48904"/>
        <dbReference type="Rhea" id="RHEA-COMP:9863"/>
        <dbReference type="Rhea" id="RHEA-COMP:12251"/>
        <dbReference type="ChEBI" id="CHEBI:15378"/>
        <dbReference type="ChEBI" id="CHEBI:29999"/>
        <dbReference type="ChEBI" id="CHEBI:57705"/>
        <dbReference type="ChEBI" id="CHEBI:58223"/>
        <dbReference type="ChEBI" id="CHEBI:90838"/>
        <dbReference type="EC" id="2.4.1.255"/>
    </reaction>
</comment>
<organism evidence="13 14">
    <name type="scientific">Penicillium camemberti (strain FM 013)</name>
    <dbReference type="NCBI Taxonomy" id="1429867"/>
    <lineage>
        <taxon>Eukaryota</taxon>
        <taxon>Fungi</taxon>
        <taxon>Dikarya</taxon>
        <taxon>Ascomycota</taxon>
        <taxon>Pezizomycotina</taxon>
        <taxon>Eurotiomycetes</taxon>
        <taxon>Eurotiomycetidae</taxon>
        <taxon>Eurotiales</taxon>
        <taxon>Aspergillaceae</taxon>
        <taxon>Penicillium</taxon>
    </lineage>
</organism>
<dbReference type="AlphaFoldDB" id="A0A0G4PNL2"/>
<dbReference type="InterPro" id="IPR007657">
    <property type="entry name" value="Glycosyltransferase_61"/>
</dbReference>
<evidence type="ECO:0000259" key="12">
    <source>
        <dbReference type="Pfam" id="PF04577"/>
    </source>
</evidence>
<keyword evidence="4" id="KW-0732">Signal</keyword>
<dbReference type="GO" id="GO:0005788">
    <property type="term" value="C:endoplasmic reticulum lumen"/>
    <property type="evidence" value="ECO:0007669"/>
    <property type="project" value="TreeGrafter"/>
</dbReference>
<evidence type="ECO:0000256" key="8">
    <source>
        <dbReference type="ARBA" id="ARBA00042574"/>
    </source>
</evidence>
<accession>A0A0G4PNL2</accession>
<gene>
    <name evidence="13" type="ORF">PCAMFM013_S024g000018</name>
</gene>
<name>A0A0G4PNL2_PENC3</name>
<evidence type="ECO:0000256" key="5">
    <source>
        <dbReference type="ARBA" id="ARBA00022824"/>
    </source>
</evidence>
<dbReference type="EMBL" id="HG793157">
    <property type="protein sequence ID" value="CRL27763.1"/>
    <property type="molecule type" value="Genomic_DNA"/>
</dbReference>
<proteinExistence type="predicted"/>
<feature type="compositionally biased region" description="Polar residues" evidence="11">
    <location>
        <begin position="101"/>
        <end position="111"/>
    </location>
</feature>
<evidence type="ECO:0000256" key="10">
    <source>
        <dbReference type="ARBA" id="ARBA00049432"/>
    </source>
</evidence>
<protein>
    <recommendedName>
        <fullName evidence="7">EGF domain-specific O-linked N-acetylglucosamine transferase</fullName>
        <ecNumber evidence="1">2.4.1.255</ecNumber>
    </recommendedName>
    <alternativeName>
        <fullName evidence="8">Extracellular O-linked N-acetylglucosamine transferase</fullName>
    </alternativeName>
</protein>
<evidence type="ECO:0000256" key="6">
    <source>
        <dbReference type="ARBA" id="ARBA00023180"/>
    </source>
</evidence>
<dbReference type="PANTHER" id="PTHR20961">
    <property type="entry name" value="GLYCOSYLTRANSFERASE"/>
    <property type="match status" value="1"/>
</dbReference>
<keyword evidence="2" id="KW-0328">Glycosyltransferase</keyword>
<keyword evidence="14" id="KW-1185">Reference proteome</keyword>